<dbReference type="KEGG" id="tvi:Thivi_2277"/>
<dbReference type="EMBL" id="CP003154">
    <property type="protein sequence ID" value="AFL74224.1"/>
    <property type="molecule type" value="Genomic_DNA"/>
</dbReference>
<gene>
    <name evidence="1" type="ordered locus">Thivi_2277</name>
</gene>
<accession>I3YB56</accession>
<sequence length="161" mass="18009">MSDAPFDLIDARDAFADSDWFHVCRQAQTPYVVVRSGETSADVLWDYVTLPPSCDALLRSHFDSLESNARAIFERFAIPESHLRIKPTLICFDRLPFDHAKRAAAELHGLISTYLSDARNAAPGAPVPCETAAVTGDGMRDELEAPSLRRLWIEEKLDKCF</sequence>
<evidence type="ECO:0000313" key="2">
    <source>
        <dbReference type="Proteomes" id="UP000006062"/>
    </source>
</evidence>
<dbReference type="AlphaFoldDB" id="I3YB56"/>
<reference evidence="1 2" key="1">
    <citation type="submission" date="2012-06" db="EMBL/GenBank/DDBJ databases">
        <title>Complete sequence of Thiocystis violascens DSM 198.</title>
        <authorList>
            <consortium name="US DOE Joint Genome Institute"/>
            <person name="Lucas S."/>
            <person name="Han J."/>
            <person name="Lapidus A."/>
            <person name="Cheng J.-F."/>
            <person name="Goodwin L."/>
            <person name="Pitluck S."/>
            <person name="Peters L."/>
            <person name="Ovchinnikova G."/>
            <person name="Teshima H."/>
            <person name="Detter J.C."/>
            <person name="Han C."/>
            <person name="Tapia R."/>
            <person name="Land M."/>
            <person name="Hauser L."/>
            <person name="Kyrpides N."/>
            <person name="Ivanova N."/>
            <person name="Pagani I."/>
            <person name="Vogl K."/>
            <person name="Liu Z."/>
            <person name="Frigaard N.-U."/>
            <person name="Bryant D."/>
            <person name="Woyke T."/>
        </authorList>
    </citation>
    <scope>NUCLEOTIDE SEQUENCE [LARGE SCALE GENOMIC DNA]</scope>
    <source>
        <strain evidence="2">ATCC 17096 / DSM 198 / 6111</strain>
    </source>
</reference>
<dbReference type="HOGENOM" id="CLU_1775212_0_0_6"/>
<dbReference type="RefSeq" id="WP_014778670.1">
    <property type="nucleotide sequence ID" value="NC_018012.1"/>
</dbReference>
<name>I3YB56_THIV6</name>
<dbReference type="Proteomes" id="UP000006062">
    <property type="component" value="Chromosome"/>
</dbReference>
<organism evidence="1 2">
    <name type="scientific">Thiocystis violascens (strain ATCC 17096 / DSM 198 / 6111)</name>
    <name type="common">Chromatium violascens</name>
    <dbReference type="NCBI Taxonomy" id="765911"/>
    <lineage>
        <taxon>Bacteria</taxon>
        <taxon>Pseudomonadati</taxon>
        <taxon>Pseudomonadota</taxon>
        <taxon>Gammaproteobacteria</taxon>
        <taxon>Chromatiales</taxon>
        <taxon>Chromatiaceae</taxon>
        <taxon>Thiocystis</taxon>
    </lineage>
</organism>
<protein>
    <submittedName>
        <fullName evidence="1">Uncharacterized protein</fullName>
    </submittedName>
</protein>
<dbReference type="eggNOG" id="ENOG5032GXW">
    <property type="taxonomic scope" value="Bacteria"/>
</dbReference>
<proteinExistence type="predicted"/>
<evidence type="ECO:0000313" key="1">
    <source>
        <dbReference type="EMBL" id="AFL74224.1"/>
    </source>
</evidence>
<keyword evidence="2" id="KW-1185">Reference proteome</keyword>